<feature type="compositionally biased region" description="Basic and acidic residues" evidence="1">
    <location>
        <begin position="663"/>
        <end position="674"/>
    </location>
</feature>
<gene>
    <name evidence="2" type="ORF">BDN70DRAFT_852095</name>
</gene>
<proteinExistence type="predicted"/>
<evidence type="ECO:0000313" key="2">
    <source>
        <dbReference type="EMBL" id="KAF9483226.1"/>
    </source>
</evidence>
<organism evidence="2 3">
    <name type="scientific">Pholiota conissans</name>
    <dbReference type="NCBI Taxonomy" id="109636"/>
    <lineage>
        <taxon>Eukaryota</taxon>
        <taxon>Fungi</taxon>
        <taxon>Dikarya</taxon>
        <taxon>Basidiomycota</taxon>
        <taxon>Agaricomycotina</taxon>
        <taxon>Agaricomycetes</taxon>
        <taxon>Agaricomycetidae</taxon>
        <taxon>Agaricales</taxon>
        <taxon>Agaricineae</taxon>
        <taxon>Strophariaceae</taxon>
        <taxon>Pholiota</taxon>
    </lineage>
</organism>
<name>A0A9P5ZC47_9AGAR</name>
<dbReference type="AlphaFoldDB" id="A0A9P5ZC47"/>
<dbReference type="Proteomes" id="UP000807469">
    <property type="component" value="Unassembled WGS sequence"/>
</dbReference>
<feature type="region of interest" description="Disordered" evidence="1">
    <location>
        <begin position="1"/>
        <end position="100"/>
    </location>
</feature>
<feature type="compositionally biased region" description="Low complexity" evidence="1">
    <location>
        <begin position="13"/>
        <end position="25"/>
    </location>
</feature>
<sequence length="807" mass="92542">MKSEQNDGPVPGPSSSPQKVKSESSYGDIAGKMEVDTPSPKAEPGTAPEVLMETIVDTQEESSSTSEAKAFLKFVDTAKRERDVESDSESEQDNRRPQDQEREFFEDLILSRHSAVPIKIDMATATDKEKAIERARRLNHPNTQHRFVFQQWPRDPKGDWIKQDGAERRGKEAPNGSNIWGATLFDLYTVHRSPDCPGLITLSSGSRIAAWMKEHGETYASACLQAAEEEEEPHLILPTDIARLIKDGERMVCHKATWHPVQPKKNKKGKTKVYEAWELPANWPPKSPFNHTAYPYPWPYKPFDRKNFWIRYPTLAQYITPSRLPAKLVVHDPGRLLHADPEVHEDVDPDSPDITHIYTLQRSTTNNEREKNDEAELRKMEADRKRIREEFLKDPHSNRPMPSGVLVERETINRVGPCMPPVYVVFPHQTERPQMKEAHLYLTPSYALGQGSHSYVYRVEFELPRNFLIDEEMCMKCVLMDMQDIIAEQDKNGRDPKWSMPIGRRVLKQKRKIGITAVLEKDGKEKEYLARAPALESEVVYEGPYRVIESRIHYQDLSLGPYCEHIRKDFIHPLTSKVYVAAKLSIDGDPHLAREAENYQAFPRHFFEHWSGYNIVYPLKDPVPVAPLVPQYYGYYTVDRNAKQPKPKKPKVKTEEDMDVDSEDKGKGKEKATDTEDTTDTADETSKPKMPEYLSPILLLEDCGRMIDPGLLSIDDKNECAALIHRFHEAGWLHNSVAKRNIVRQSGPLSSWPLERMINAGKRDGLGENWSYRLIDFGRSCKEEDNPGLMQGERLIIDNWLFGLNDL</sequence>
<keyword evidence="3" id="KW-1185">Reference proteome</keyword>
<accession>A0A9P5ZC47</accession>
<feature type="compositionally biased region" description="Basic and acidic residues" evidence="1">
    <location>
        <begin position="76"/>
        <end position="85"/>
    </location>
</feature>
<dbReference type="EMBL" id="MU155156">
    <property type="protein sequence ID" value="KAF9483226.1"/>
    <property type="molecule type" value="Genomic_DNA"/>
</dbReference>
<dbReference type="OrthoDB" id="5327923at2759"/>
<evidence type="ECO:0000256" key="1">
    <source>
        <dbReference type="SAM" id="MobiDB-lite"/>
    </source>
</evidence>
<comment type="caution">
    <text evidence="2">The sequence shown here is derived from an EMBL/GenBank/DDBJ whole genome shotgun (WGS) entry which is preliminary data.</text>
</comment>
<reference evidence="2" key="1">
    <citation type="submission" date="2020-11" db="EMBL/GenBank/DDBJ databases">
        <authorList>
            <consortium name="DOE Joint Genome Institute"/>
            <person name="Ahrendt S."/>
            <person name="Riley R."/>
            <person name="Andreopoulos W."/>
            <person name="Labutti K."/>
            <person name="Pangilinan J."/>
            <person name="Ruiz-Duenas F.J."/>
            <person name="Barrasa J.M."/>
            <person name="Sanchez-Garcia M."/>
            <person name="Camarero S."/>
            <person name="Miyauchi S."/>
            <person name="Serrano A."/>
            <person name="Linde D."/>
            <person name="Babiker R."/>
            <person name="Drula E."/>
            <person name="Ayuso-Fernandez I."/>
            <person name="Pacheco R."/>
            <person name="Padilla G."/>
            <person name="Ferreira P."/>
            <person name="Barriuso J."/>
            <person name="Kellner H."/>
            <person name="Castanera R."/>
            <person name="Alfaro M."/>
            <person name="Ramirez L."/>
            <person name="Pisabarro A.G."/>
            <person name="Kuo A."/>
            <person name="Tritt A."/>
            <person name="Lipzen A."/>
            <person name="He G."/>
            <person name="Yan M."/>
            <person name="Ng V."/>
            <person name="Cullen D."/>
            <person name="Martin F."/>
            <person name="Rosso M.-N."/>
            <person name="Henrissat B."/>
            <person name="Hibbett D."/>
            <person name="Martinez A.T."/>
            <person name="Grigoriev I.V."/>
        </authorList>
    </citation>
    <scope>NUCLEOTIDE SEQUENCE</scope>
    <source>
        <strain evidence="2">CIRM-BRFM 674</strain>
    </source>
</reference>
<evidence type="ECO:0008006" key="4">
    <source>
        <dbReference type="Google" id="ProtNLM"/>
    </source>
</evidence>
<feature type="region of interest" description="Disordered" evidence="1">
    <location>
        <begin position="643"/>
        <end position="689"/>
    </location>
</feature>
<evidence type="ECO:0000313" key="3">
    <source>
        <dbReference type="Proteomes" id="UP000807469"/>
    </source>
</evidence>
<protein>
    <recommendedName>
        <fullName evidence="4">Protein kinase domain-containing protein</fullName>
    </recommendedName>
</protein>